<feature type="transmembrane region" description="Helical" evidence="1">
    <location>
        <begin position="272"/>
        <end position="296"/>
    </location>
</feature>
<feature type="transmembrane region" description="Helical" evidence="1">
    <location>
        <begin position="220"/>
        <end position="236"/>
    </location>
</feature>
<feature type="transmembrane region" description="Helical" evidence="1">
    <location>
        <begin position="174"/>
        <end position="200"/>
    </location>
</feature>
<dbReference type="AlphaFoldDB" id="A0A940MBD9"/>
<evidence type="ECO:0000313" key="3">
    <source>
        <dbReference type="Proteomes" id="UP000670475"/>
    </source>
</evidence>
<keyword evidence="1" id="KW-0472">Membrane</keyword>
<reference evidence="2" key="1">
    <citation type="submission" date="2021-03" db="EMBL/GenBank/DDBJ databases">
        <title>Whole genome sequence of Streptomyces bomunensis MMS17-BM035.</title>
        <authorList>
            <person name="Lee J.H."/>
        </authorList>
    </citation>
    <scope>NUCLEOTIDE SEQUENCE</scope>
    <source>
        <strain evidence="2">MMS17-BM035</strain>
    </source>
</reference>
<protein>
    <submittedName>
        <fullName evidence="2">DUF389 domain-containing protein</fullName>
    </submittedName>
</protein>
<dbReference type="RefSeq" id="WP_209338338.1">
    <property type="nucleotide sequence ID" value="NZ_JAGIQL010000007.1"/>
</dbReference>
<dbReference type="EMBL" id="JAGIQL010000007">
    <property type="protein sequence ID" value="MBP0456552.1"/>
    <property type="molecule type" value="Genomic_DNA"/>
</dbReference>
<feature type="transmembrane region" description="Helical" evidence="1">
    <location>
        <begin position="243"/>
        <end position="266"/>
    </location>
</feature>
<feature type="transmembrane region" description="Helical" evidence="1">
    <location>
        <begin position="114"/>
        <end position="135"/>
    </location>
</feature>
<evidence type="ECO:0000313" key="2">
    <source>
        <dbReference type="EMBL" id="MBP0456552.1"/>
    </source>
</evidence>
<name>A0A940MBD9_9ACTN</name>
<gene>
    <name evidence="2" type="ORF">JFN87_03425</name>
</gene>
<dbReference type="PANTHER" id="PTHR20992">
    <property type="entry name" value="AT15442P-RELATED"/>
    <property type="match status" value="1"/>
</dbReference>
<keyword evidence="1" id="KW-0812">Transmembrane</keyword>
<dbReference type="Pfam" id="PF04087">
    <property type="entry name" value="DUF389"/>
    <property type="match status" value="1"/>
</dbReference>
<organism evidence="2 3">
    <name type="scientific">Streptomyces montanisoli</name>
    <dbReference type="NCBI Taxonomy" id="2798581"/>
    <lineage>
        <taxon>Bacteria</taxon>
        <taxon>Bacillati</taxon>
        <taxon>Actinomycetota</taxon>
        <taxon>Actinomycetes</taxon>
        <taxon>Kitasatosporales</taxon>
        <taxon>Streptomycetaceae</taxon>
        <taxon>Streptomyces</taxon>
    </lineage>
</organism>
<dbReference type="InterPro" id="IPR005240">
    <property type="entry name" value="DUF389"/>
</dbReference>
<feature type="transmembrane region" description="Helical" evidence="1">
    <location>
        <begin position="141"/>
        <end position="162"/>
    </location>
</feature>
<keyword evidence="1" id="KW-1133">Transmembrane helix</keyword>
<keyword evidence="3" id="KW-1185">Reference proteome</keyword>
<comment type="caution">
    <text evidence="2">The sequence shown here is derived from an EMBL/GenBank/DDBJ whole genome shotgun (WGS) entry which is preliminary data.</text>
</comment>
<accession>A0A940MBD9</accession>
<dbReference type="Proteomes" id="UP000670475">
    <property type="component" value="Unassembled WGS sequence"/>
</dbReference>
<sequence length="323" mass="33202">MLHVRVISPAAHTDDVLRIADASPAVVNVLRVPGAALSPRGDLVEFDVAREAANDVLDELSALGLRDVGGITVEQLDVSLSAAADAAETRAPGEGDDAVVWAELSARTSADARLTWAFLAFLTLATQIAAIGALLDQPVLIVGAMVLGPEFGPVAAMCLGLLRREGRVVLPAARSLLIGFAVAIATTLLCALVGRGLGWVEPGMLASRPLTDFIIHPDKWSFIVALLAGVAGILSLTAGKSSVLVGVFISVTTVPAAGNAAIAIALGHGGEVAVSFVQLGVNLAGMLISGTLTLLAQRTLWSRFGKVAVVRGTRGHGIDRSPR</sequence>
<proteinExistence type="predicted"/>
<evidence type="ECO:0000256" key="1">
    <source>
        <dbReference type="SAM" id="Phobius"/>
    </source>
</evidence>
<dbReference type="PANTHER" id="PTHR20992:SF9">
    <property type="entry name" value="AT15442P-RELATED"/>
    <property type="match status" value="1"/>
</dbReference>